<dbReference type="AlphaFoldDB" id="A0A086Z2N5"/>
<dbReference type="InterPro" id="IPR014721">
    <property type="entry name" value="Ribsml_uS5_D2-typ_fold_subgr"/>
</dbReference>
<dbReference type="GO" id="GO:0030677">
    <property type="term" value="C:ribonuclease P complex"/>
    <property type="evidence" value="ECO:0007669"/>
    <property type="project" value="TreeGrafter"/>
</dbReference>
<dbReference type="HAMAP" id="MF_00227">
    <property type="entry name" value="RNase_P"/>
    <property type="match status" value="1"/>
</dbReference>
<keyword evidence="6 7" id="KW-0694">RNA-binding</keyword>
<protein>
    <recommendedName>
        <fullName evidence="7 8">Ribonuclease P protein component</fullName>
        <shortName evidence="7">RNase P protein</shortName>
        <shortName evidence="7">RNaseP protein</shortName>
        <ecNumber evidence="7 8">3.1.26.5</ecNumber>
    </recommendedName>
    <alternativeName>
        <fullName evidence="7">Protein C5</fullName>
    </alternativeName>
</protein>
<dbReference type="SUPFAM" id="SSF54211">
    <property type="entry name" value="Ribosomal protein S5 domain 2-like"/>
    <property type="match status" value="1"/>
</dbReference>
<keyword evidence="3 7" id="KW-0540">Nuclease</keyword>
<dbReference type="PANTHER" id="PTHR33992">
    <property type="entry name" value="RIBONUCLEASE P PROTEIN COMPONENT"/>
    <property type="match status" value="1"/>
</dbReference>
<evidence type="ECO:0000256" key="4">
    <source>
        <dbReference type="ARBA" id="ARBA00022759"/>
    </source>
</evidence>
<dbReference type="Pfam" id="PF00825">
    <property type="entry name" value="Ribonuclease_P"/>
    <property type="match status" value="1"/>
</dbReference>
<dbReference type="NCBIfam" id="TIGR00188">
    <property type="entry name" value="rnpA"/>
    <property type="match status" value="1"/>
</dbReference>
<dbReference type="PROSITE" id="PS00648">
    <property type="entry name" value="RIBONUCLEASE_P"/>
    <property type="match status" value="1"/>
</dbReference>
<sequence>MERLRSHREFTAVLRRRQRVSSRDVVIHLLTGEDAARNRRPRQAEAGQGTPGGRRIGLAVSKSVGNAVVRNRVKRRLRALARAHEDSLPQECDLVIRAKPSAARARYQALDEQVGRLFADVASKGRRPGNRSGDAGTRAGKVGERP</sequence>
<dbReference type="OrthoDB" id="196964at2"/>
<name>A0A086Z2N5_9BIFI</name>
<evidence type="ECO:0000256" key="1">
    <source>
        <dbReference type="ARBA" id="ARBA00002663"/>
    </source>
</evidence>
<comment type="caution">
    <text evidence="10">The sequence shown here is derived from an EMBL/GenBank/DDBJ whole genome shotgun (WGS) entry which is preliminary data.</text>
</comment>
<evidence type="ECO:0000256" key="9">
    <source>
        <dbReference type="SAM" id="MobiDB-lite"/>
    </source>
</evidence>
<keyword evidence="2 7" id="KW-0819">tRNA processing</keyword>
<comment type="similarity">
    <text evidence="7">Belongs to the RnpA family.</text>
</comment>
<evidence type="ECO:0000256" key="6">
    <source>
        <dbReference type="ARBA" id="ARBA00022884"/>
    </source>
</evidence>
<comment type="subunit">
    <text evidence="7">Consists of a catalytic RNA component (M1 or rnpB) and a protein subunit.</text>
</comment>
<evidence type="ECO:0000256" key="5">
    <source>
        <dbReference type="ARBA" id="ARBA00022801"/>
    </source>
</evidence>
<organism evidence="10 11">
    <name type="scientific">Bifidobacterium actinocoloniiforme DSM 22766</name>
    <dbReference type="NCBI Taxonomy" id="1437605"/>
    <lineage>
        <taxon>Bacteria</taxon>
        <taxon>Bacillati</taxon>
        <taxon>Actinomycetota</taxon>
        <taxon>Actinomycetes</taxon>
        <taxon>Bifidobacteriales</taxon>
        <taxon>Bifidobacteriaceae</taxon>
        <taxon>Bifidobacterium</taxon>
    </lineage>
</organism>
<keyword evidence="4 7" id="KW-0255">Endonuclease</keyword>
<dbReference type="EMBL" id="JGYK01000001">
    <property type="protein sequence ID" value="KFI40785.1"/>
    <property type="molecule type" value="Genomic_DNA"/>
</dbReference>
<reference evidence="10 11" key="1">
    <citation type="submission" date="2014-03" db="EMBL/GenBank/DDBJ databases">
        <title>Genomics of Bifidobacteria.</title>
        <authorList>
            <person name="Ventura M."/>
            <person name="Milani C."/>
            <person name="Lugli G.A."/>
        </authorList>
    </citation>
    <scope>NUCLEOTIDE SEQUENCE [LARGE SCALE GENOMIC DNA]</scope>
    <source>
        <strain evidence="10 11">DSM 22766</strain>
    </source>
</reference>
<dbReference type="InterPro" id="IPR020539">
    <property type="entry name" value="RNase_P_CS"/>
</dbReference>
<dbReference type="RefSeq" id="WP_081924929.1">
    <property type="nucleotide sequence ID" value="NZ_CP011786.1"/>
</dbReference>
<keyword evidence="5 7" id="KW-0378">Hydrolase</keyword>
<dbReference type="InterPro" id="IPR000100">
    <property type="entry name" value="RNase_P"/>
</dbReference>
<comment type="function">
    <text evidence="1 7">RNaseP catalyzes the removal of the 5'-leader sequence from pre-tRNA to produce the mature 5'-terminus. It can also cleave other RNA substrates such as 4.5S RNA. The protein component plays an auxiliary but essential role in vivo by binding to the 5'-leader sequence and broadening the substrate specificity of the ribozyme.</text>
</comment>
<gene>
    <name evidence="7" type="primary">rnpA</name>
    <name evidence="10" type="ORF">BACT_1492</name>
</gene>
<dbReference type="GO" id="GO:0042781">
    <property type="term" value="F:3'-tRNA processing endoribonuclease activity"/>
    <property type="evidence" value="ECO:0007669"/>
    <property type="project" value="TreeGrafter"/>
</dbReference>
<dbReference type="Proteomes" id="UP000029015">
    <property type="component" value="Unassembled WGS sequence"/>
</dbReference>
<dbReference type="PANTHER" id="PTHR33992:SF1">
    <property type="entry name" value="RIBONUCLEASE P PROTEIN COMPONENT"/>
    <property type="match status" value="1"/>
</dbReference>
<comment type="catalytic activity">
    <reaction evidence="7">
        <text>Endonucleolytic cleavage of RNA, removing 5'-extranucleotides from tRNA precursor.</text>
        <dbReference type="EC" id="3.1.26.5"/>
    </reaction>
</comment>
<dbReference type="GO" id="GO:0000049">
    <property type="term" value="F:tRNA binding"/>
    <property type="evidence" value="ECO:0007669"/>
    <property type="project" value="UniProtKB-UniRule"/>
</dbReference>
<evidence type="ECO:0000313" key="10">
    <source>
        <dbReference type="EMBL" id="KFI40785.1"/>
    </source>
</evidence>
<evidence type="ECO:0000313" key="11">
    <source>
        <dbReference type="Proteomes" id="UP000029015"/>
    </source>
</evidence>
<evidence type="ECO:0000256" key="2">
    <source>
        <dbReference type="ARBA" id="ARBA00022694"/>
    </source>
</evidence>
<dbReference type="InterPro" id="IPR020568">
    <property type="entry name" value="Ribosomal_Su5_D2-typ_SF"/>
</dbReference>
<proteinExistence type="inferred from homology"/>
<dbReference type="EC" id="3.1.26.5" evidence="7 8"/>
<keyword evidence="11" id="KW-1185">Reference proteome</keyword>
<dbReference type="GO" id="GO:0001682">
    <property type="term" value="P:tRNA 5'-leader removal"/>
    <property type="evidence" value="ECO:0007669"/>
    <property type="project" value="UniProtKB-UniRule"/>
</dbReference>
<dbReference type="Gene3D" id="3.30.230.10">
    <property type="match status" value="1"/>
</dbReference>
<feature type="region of interest" description="Disordered" evidence="9">
    <location>
        <begin position="121"/>
        <end position="146"/>
    </location>
</feature>
<evidence type="ECO:0000256" key="3">
    <source>
        <dbReference type="ARBA" id="ARBA00022722"/>
    </source>
</evidence>
<dbReference type="eggNOG" id="COG0594">
    <property type="taxonomic scope" value="Bacteria"/>
</dbReference>
<evidence type="ECO:0000256" key="8">
    <source>
        <dbReference type="NCBIfam" id="TIGR00188"/>
    </source>
</evidence>
<feature type="region of interest" description="Disordered" evidence="9">
    <location>
        <begin position="34"/>
        <end position="58"/>
    </location>
</feature>
<accession>A0A086Z2N5</accession>
<evidence type="ECO:0000256" key="7">
    <source>
        <dbReference type="HAMAP-Rule" id="MF_00227"/>
    </source>
</evidence>
<dbReference type="GO" id="GO:0004526">
    <property type="term" value="F:ribonuclease P activity"/>
    <property type="evidence" value="ECO:0007669"/>
    <property type="project" value="UniProtKB-UniRule"/>
</dbReference>